<comment type="caution">
    <text evidence="2">The sequence shown here is derived from an EMBL/GenBank/DDBJ whole genome shotgun (WGS) entry which is preliminary data.</text>
</comment>
<evidence type="ECO:0000256" key="1">
    <source>
        <dbReference type="SAM" id="Phobius"/>
    </source>
</evidence>
<sequence>MREASRRAAAVYALPALAGLAFLPYLDFRANRIVSGDGVMIWSPEGGAIVAGLVLAALTLGTVWARAQALRLGCALGALAVLL</sequence>
<keyword evidence="1" id="KW-0472">Membrane</keyword>
<protein>
    <submittedName>
        <fullName evidence="2">Uncharacterized protein</fullName>
    </submittedName>
</protein>
<dbReference type="EMBL" id="JAMYXC010000326">
    <property type="protein sequence ID" value="MCP1170692.1"/>
    <property type="molecule type" value="Genomic_DNA"/>
</dbReference>
<dbReference type="Proteomes" id="UP001139477">
    <property type="component" value="Unassembled WGS sequence"/>
</dbReference>
<dbReference type="AlphaFoldDB" id="A0A9X2FRM2"/>
<name>A0A9X2FRM2_9RHOB</name>
<gene>
    <name evidence="2" type="ORF">NHG85_19490</name>
</gene>
<keyword evidence="1" id="KW-0812">Transmembrane</keyword>
<feature type="transmembrane region" description="Helical" evidence="1">
    <location>
        <begin position="9"/>
        <end position="26"/>
    </location>
</feature>
<proteinExistence type="predicted"/>
<feature type="transmembrane region" description="Helical" evidence="1">
    <location>
        <begin position="46"/>
        <end position="65"/>
    </location>
</feature>
<accession>A0A9X2FRM2</accession>
<feature type="non-terminal residue" evidence="2">
    <location>
        <position position="83"/>
    </location>
</feature>
<evidence type="ECO:0000313" key="3">
    <source>
        <dbReference type="Proteomes" id="UP001139477"/>
    </source>
</evidence>
<evidence type="ECO:0000313" key="2">
    <source>
        <dbReference type="EMBL" id="MCP1170692.1"/>
    </source>
</evidence>
<keyword evidence="3" id="KW-1185">Reference proteome</keyword>
<organism evidence="2 3">
    <name type="scientific">Limimaricola litoreus</name>
    <dbReference type="NCBI Taxonomy" id="2955316"/>
    <lineage>
        <taxon>Bacteria</taxon>
        <taxon>Pseudomonadati</taxon>
        <taxon>Pseudomonadota</taxon>
        <taxon>Alphaproteobacteria</taxon>
        <taxon>Rhodobacterales</taxon>
        <taxon>Paracoccaceae</taxon>
        <taxon>Limimaricola</taxon>
    </lineage>
</organism>
<keyword evidence="1" id="KW-1133">Transmembrane helix</keyword>
<reference evidence="2" key="1">
    <citation type="submission" date="2022-06" db="EMBL/GenBank/DDBJ databases">
        <title>Limimaricola sediminis sp. nov., isolated from an intertidal sediment.</title>
        <authorList>
            <person name="Shao X."/>
        </authorList>
    </citation>
    <scope>NUCLEOTIDE SEQUENCE</scope>
    <source>
        <strain evidence="2">ASW11-118</strain>
    </source>
</reference>